<organism evidence="1 2">
    <name type="scientific">Decorospora gaudefroyi</name>
    <dbReference type="NCBI Taxonomy" id="184978"/>
    <lineage>
        <taxon>Eukaryota</taxon>
        <taxon>Fungi</taxon>
        <taxon>Dikarya</taxon>
        <taxon>Ascomycota</taxon>
        <taxon>Pezizomycotina</taxon>
        <taxon>Dothideomycetes</taxon>
        <taxon>Pleosporomycetidae</taxon>
        <taxon>Pleosporales</taxon>
        <taxon>Pleosporineae</taxon>
        <taxon>Pleosporaceae</taxon>
        <taxon>Decorospora</taxon>
    </lineage>
</organism>
<dbReference type="OrthoDB" id="3668071at2759"/>
<gene>
    <name evidence="1" type="ORF">BDW02DRAFT_471995</name>
</gene>
<keyword evidence="2" id="KW-1185">Reference proteome</keyword>
<evidence type="ECO:0000313" key="2">
    <source>
        <dbReference type="Proteomes" id="UP000800040"/>
    </source>
</evidence>
<dbReference type="EMBL" id="ML975294">
    <property type="protein sequence ID" value="KAF1834965.1"/>
    <property type="molecule type" value="Genomic_DNA"/>
</dbReference>
<evidence type="ECO:0000313" key="1">
    <source>
        <dbReference type="EMBL" id="KAF1834965.1"/>
    </source>
</evidence>
<sequence length="78" mass="9481">SPHNAPVSYMLTREHTRYWKNAIREIKHSYPYVEWWPCMYCHKYVVCKNQVHRSRFRCETAGCVGKGKLQVTCFWDIR</sequence>
<feature type="non-terminal residue" evidence="1">
    <location>
        <position position="1"/>
    </location>
</feature>
<protein>
    <submittedName>
        <fullName evidence="1">Uncharacterized protein</fullName>
    </submittedName>
</protein>
<feature type="non-terminal residue" evidence="1">
    <location>
        <position position="78"/>
    </location>
</feature>
<name>A0A6A5KAP5_9PLEO</name>
<dbReference type="Proteomes" id="UP000800040">
    <property type="component" value="Unassembled WGS sequence"/>
</dbReference>
<accession>A0A6A5KAP5</accession>
<reference evidence="1" key="1">
    <citation type="submission" date="2020-01" db="EMBL/GenBank/DDBJ databases">
        <authorList>
            <consortium name="DOE Joint Genome Institute"/>
            <person name="Haridas S."/>
            <person name="Albert R."/>
            <person name="Binder M."/>
            <person name="Bloem J."/>
            <person name="Labutti K."/>
            <person name="Salamov A."/>
            <person name="Andreopoulos B."/>
            <person name="Baker S.E."/>
            <person name="Barry K."/>
            <person name="Bills G."/>
            <person name="Bluhm B.H."/>
            <person name="Cannon C."/>
            <person name="Castanera R."/>
            <person name="Culley D.E."/>
            <person name="Daum C."/>
            <person name="Ezra D."/>
            <person name="Gonzalez J.B."/>
            <person name="Henrissat B."/>
            <person name="Kuo A."/>
            <person name="Liang C."/>
            <person name="Lipzen A."/>
            <person name="Lutzoni F."/>
            <person name="Magnuson J."/>
            <person name="Mondo S."/>
            <person name="Nolan M."/>
            <person name="Ohm R."/>
            <person name="Pangilinan J."/>
            <person name="Park H.-J."/>
            <person name="Ramirez L."/>
            <person name="Alfaro M."/>
            <person name="Sun H."/>
            <person name="Tritt A."/>
            <person name="Yoshinaga Y."/>
            <person name="Zwiers L.-H."/>
            <person name="Turgeon B.G."/>
            <person name="Goodwin S.B."/>
            <person name="Spatafora J.W."/>
            <person name="Crous P.W."/>
            <person name="Grigoriev I.V."/>
        </authorList>
    </citation>
    <scope>NUCLEOTIDE SEQUENCE</scope>
    <source>
        <strain evidence="1">P77</strain>
    </source>
</reference>
<proteinExistence type="predicted"/>
<dbReference type="AlphaFoldDB" id="A0A6A5KAP5"/>